<feature type="compositionally biased region" description="Acidic residues" evidence="2">
    <location>
        <begin position="335"/>
        <end position="365"/>
    </location>
</feature>
<evidence type="ECO:0000313" key="5">
    <source>
        <dbReference type="Proteomes" id="UP000325577"/>
    </source>
</evidence>
<dbReference type="OrthoDB" id="6255506at2759"/>
<evidence type="ECO:0000313" key="4">
    <source>
        <dbReference type="EMBL" id="KAA8549478.1"/>
    </source>
</evidence>
<dbReference type="Proteomes" id="UP000325577">
    <property type="component" value="Linkage Group LG0"/>
</dbReference>
<dbReference type="Pfam" id="PF08574">
    <property type="entry name" value="Iwr1"/>
    <property type="match status" value="1"/>
</dbReference>
<dbReference type="InterPro" id="IPR013883">
    <property type="entry name" value="TF_Iwr1_dom"/>
</dbReference>
<feature type="compositionally biased region" description="Acidic residues" evidence="2">
    <location>
        <begin position="283"/>
        <end position="308"/>
    </location>
</feature>
<accession>A0A5J5C2F1</accession>
<reference evidence="4 5" key="1">
    <citation type="submission" date="2019-09" db="EMBL/GenBank/DDBJ databases">
        <title>A chromosome-level genome assembly of the Chinese tupelo Nyssa sinensis.</title>
        <authorList>
            <person name="Yang X."/>
            <person name="Kang M."/>
            <person name="Yang Y."/>
            <person name="Xiong H."/>
            <person name="Wang M."/>
            <person name="Zhang Z."/>
            <person name="Wang Z."/>
            <person name="Wu H."/>
            <person name="Ma T."/>
            <person name="Liu J."/>
            <person name="Xi Z."/>
        </authorList>
    </citation>
    <scope>NUCLEOTIDE SEQUENCE [LARGE SCALE GENOMIC DNA]</scope>
    <source>
        <strain evidence="4">J267</strain>
        <tissue evidence="4">Leaf</tissue>
    </source>
</reference>
<evidence type="ECO:0000256" key="1">
    <source>
        <dbReference type="ARBA" id="ARBA00010218"/>
    </source>
</evidence>
<keyword evidence="5" id="KW-1185">Reference proteome</keyword>
<dbReference type="PANTHER" id="PTHR31934">
    <property type="entry name" value="ALPHA/BETA-HYDROLASES SUPERFAMILY PROTEIN"/>
    <property type="match status" value="1"/>
</dbReference>
<dbReference type="PANTHER" id="PTHR31934:SF2">
    <property type="entry name" value="RNA-DIRECTED DNA METHYLATION 4"/>
    <property type="match status" value="1"/>
</dbReference>
<dbReference type="AlphaFoldDB" id="A0A5J5C2F1"/>
<protein>
    <recommendedName>
        <fullName evidence="3">Transcription factor Iwr1 domain-containing protein</fullName>
    </recommendedName>
</protein>
<gene>
    <name evidence="4" type="ORF">F0562_001162</name>
</gene>
<evidence type="ECO:0000259" key="3">
    <source>
        <dbReference type="Pfam" id="PF08574"/>
    </source>
</evidence>
<sequence>MADVAESSSMPYKNEKPVIVRVKRKAFQSPLDAFWLEINERPLKRPLLDFEKLSISESSRKVEELKTKKVFVRHVDTVSSSDVTVDTLRSFVSNSADTFECKVKNKDRRHTFKTENKQDQLLVKAKQQQELLSKNARFEQIWRSRKEKKEAMHDETVHEMCHLYDVVRVDVEETTNVVQEQEETELEDHRIMCSYLPLLKEFIPSAAAEVESDIHAYMYKRASRDDYVYDFYAVEERVSVTEDTPNQLPLVQVDDDDGFYDGPVESEFESDDSNAEDNPMNDYPDEETSEDEEEVESITSNDESEELDTASASDKSLEHGDLIQQDLSEDSQSLYEDEIYGDDDDDDDGDGDAYDYEGGYDDDWR</sequence>
<organism evidence="4 5">
    <name type="scientific">Nyssa sinensis</name>
    <dbReference type="NCBI Taxonomy" id="561372"/>
    <lineage>
        <taxon>Eukaryota</taxon>
        <taxon>Viridiplantae</taxon>
        <taxon>Streptophyta</taxon>
        <taxon>Embryophyta</taxon>
        <taxon>Tracheophyta</taxon>
        <taxon>Spermatophyta</taxon>
        <taxon>Magnoliopsida</taxon>
        <taxon>eudicotyledons</taxon>
        <taxon>Gunneridae</taxon>
        <taxon>Pentapetalae</taxon>
        <taxon>asterids</taxon>
        <taxon>Cornales</taxon>
        <taxon>Nyssaceae</taxon>
        <taxon>Nyssa</taxon>
    </lineage>
</organism>
<evidence type="ECO:0000256" key="2">
    <source>
        <dbReference type="SAM" id="MobiDB-lite"/>
    </source>
</evidence>
<name>A0A5J5C2F1_9ASTE</name>
<feature type="region of interest" description="Disordered" evidence="2">
    <location>
        <begin position="245"/>
        <end position="365"/>
    </location>
</feature>
<dbReference type="EMBL" id="CM018031">
    <property type="protein sequence ID" value="KAA8549478.1"/>
    <property type="molecule type" value="Genomic_DNA"/>
</dbReference>
<comment type="similarity">
    <text evidence="1">Belongs to the IWR1/SLC7A6OS family.</text>
</comment>
<feature type="domain" description="Transcription factor Iwr1" evidence="3">
    <location>
        <begin position="225"/>
        <end position="287"/>
    </location>
</feature>
<feature type="compositionally biased region" description="Acidic residues" evidence="2">
    <location>
        <begin position="253"/>
        <end position="275"/>
    </location>
</feature>
<proteinExistence type="inferred from homology"/>